<dbReference type="EMBL" id="CP059733">
    <property type="protein sequence ID" value="WDE07072.1"/>
    <property type="molecule type" value="Genomic_DNA"/>
</dbReference>
<organism evidence="1 2">
    <name type="scientific">Thalassomonas viridans</name>
    <dbReference type="NCBI Taxonomy" id="137584"/>
    <lineage>
        <taxon>Bacteria</taxon>
        <taxon>Pseudomonadati</taxon>
        <taxon>Pseudomonadota</taxon>
        <taxon>Gammaproteobacteria</taxon>
        <taxon>Alteromonadales</taxon>
        <taxon>Colwelliaceae</taxon>
        <taxon>Thalassomonas</taxon>
    </lineage>
</organism>
<gene>
    <name evidence="1" type="ORF">SG34_009365</name>
</gene>
<name>A0AAE9Z6B4_9GAMM</name>
<evidence type="ECO:0000313" key="1">
    <source>
        <dbReference type="EMBL" id="WDE07072.1"/>
    </source>
</evidence>
<reference evidence="1 2" key="2">
    <citation type="journal article" date="2022" name="Mar. Drugs">
        <title>Bioassay-Guided Fractionation Leads to the Detection of Cholic Acid Generated by the Rare Thalassomonas sp.</title>
        <authorList>
            <person name="Pheiffer F."/>
            <person name="Schneider Y.K."/>
            <person name="Hansen E.H."/>
            <person name="Andersen J.H."/>
            <person name="Isaksson J."/>
            <person name="Busche T."/>
            <person name="R C."/>
            <person name="Kalinowski J."/>
            <person name="Zyl L.V."/>
            <person name="Trindade M."/>
        </authorList>
    </citation>
    <scope>NUCLEOTIDE SEQUENCE [LARGE SCALE GENOMIC DNA]</scope>
    <source>
        <strain evidence="1 2">XOM25</strain>
    </source>
</reference>
<accession>A0AAE9Z6B4</accession>
<sequence length="60" mass="6451">MLYKLIARLDKTFNFATVSAYGEAGDRNELAAGQMQVSACSPRQDDLLNLAENACDGGLL</sequence>
<dbReference type="AlphaFoldDB" id="A0AAE9Z6B4"/>
<dbReference type="RefSeq" id="WP_044841636.1">
    <property type="nucleotide sequence ID" value="NZ_CP059733.1"/>
</dbReference>
<keyword evidence="2" id="KW-1185">Reference proteome</keyword>
<dbReference type="KEGG" id="tvd:SG34_009365"/>
<evidence type="ECO:0000313" key="2">
    <source>
        <dbReference type="Proteomes" id="UP000032352"/>
    </source>
</evidence>
<protein>
    <submittedName>
        <fullName evidence="1">Uncharacterized protein</fullName>
    </submittedName>
</protein>
<reference evidence="1 2" key="1">
    <citation type="journal article" date="2015" name="Genome Announc.">
        <title>Draft Genome Sequences of Marine Isolates of Thalassomonas viridans and Thalassomonas actiniarum.</title>
        <authorList>
            <person name="Olonade I."/>
            <person name="van Zyl L.J."/>
            <person name="Trindade M."/>
        </authorList>
    </citation>
    <scope>NUCLEOTIDE SEQUENCE [LARGE SCALE GENOMIC DNA]</scope>
    <source>
        <strain evidence="1 2">XOM25</strain>
    </source>
</reference>
<dbReference type="Proteomes" id="UP000032352">
    <property type="component" value="Chromosome"/>
</dbReference>
<proteinExistence type="predicted"/>